<keyword evidence="2" id="KW-1185">Reference proteome</keyword>
<name>A0A2I0K253_PUNGR</name>
<reference evidence="1 2" key="1">
    <citation type="submission" date="2017-11" db="EMBL/GenBank/DDBJ databases">
        <title>De-novo sequencing of pomegranate (Punica granatum L.) genome.</title>
        <authorList>
            <person name="Akparov Z."/>
            <person name="Amiraslanov A."/>
            <person name="Hajiyeva S."/>
            <person name="Abbasov M."/>
            <person name="Kaur K."/>
            <person name="Hamwieh A."/>
            <person name="Solovyev V."/>
            <person name="Salamov A."/>
            <person name="Braich B."/>
            <person name="Kosarev P."/>
            <person name="Mahmoud A."/>
            <person name="Hajiyev E."/>
            <person name="Babayeva S."/>
            <person name="Izzatullayeva V."/>
            <person name="Mammadov A."/>
            <person name="Mammadov A."/>
            <person name="Sharifova S."/>
            <person name="Ojaghi J."/>
            <person name="Eynullazada K."/>
            <person name="Bayramov B."/>
            <person name="Abdulazimova A."/>
            <person name="Shahmuradov I."/>
        </authorList>
    </citation>
    <scope>NUCLEOTIDE SEQUENCE [LARGE SCALE GENOMIC DNA]</scope>
    <source>
        <strain evidence="2">cv. AG2017</strain>
        <tissue evidence="1">Leaf</tissue>
    </source>
</reference>
<dbReference type="Proteomes" id="UP000233551">
    <property type="component" value="Unassembled WGS sequence"/>
</dbReference>
<accession>A0A2I0K253</accession>
<dbReference type="EMBL" id="PGOL01000953">
    <property type="protein sequence ID" value="PKI62635.1"/>
    <property type="molecule type" value="Genomic_DNA"/>
</dbReference>
<proteinExistence type="predicted"/>
<sequence length="138" mass="15969">MVTRVLRGYISSFYTPTKPIAKCKHVPFDGQEMMFQEWKGIKRCGNPPRRLRHSYDTISIRKIKSGSRWPRCGRGPLPVLWVPRSCRRVLLRFVADSMAACHADPRLLSLGRRNVRPKRFASAPLRSVAAARRWMDGY</sequence>
<comment type="caution">
    <text evidence="1">The sequence shown here is derived from an EMBL/GenBank/DDBJ whole genome shotgun (WGS) entry which is preliminary data.</text>
</comment>
<organism evidence="1 2">
    <name type="scientific">Punica granatum</name>
    <name type="common">Pomegranate</name>
    <dbReference type="NCBI Taxonomy" id="22663"/>
    <lineage>
        <taxon>Eukaryota</taxon>
        <taxon>Viridiplantae</taxon>
        <taxon>Streptophyta</taxon>
        <taxon>Embryophyta</taxon>
        <taxon>Tracheophyta</taxon>
        <taxon>Spermatophyta</taxon>
        <taxon>Magnoliopsida</taxon>
        <taxon>eudicotyledons</taxon>
        <taxon>Gunneridae</taxon>
        <taxon>Pentapetalae</taxon>
        <taxon>rosids</taxon>
        <taxon>malvids</taxon>
        <taxon>Myrtales</taxon>
        <taxon>Lythraceae</taxon>
        <taxon>Punica</taxon>
    </lineage>
</organism>
<dbReference type="AlphaFoldDB" id="A0A2I0K253"/>
<evidence type="ECO:0000313" key="2">
    <source>
        <dbReference type="Proteomes" id="UP000233551"/>
    </source>
</evidence>
<protein>
    <submittedName>
        <fullName evidence="1">Uncharacterized protein</fullName>
    </submittedName>
</protein>
<evidence type="ECO:0000313" key="1">
    <source>
        <dbReference type="EMBL" id="PKI62635.1"/>
    </source>
</evidence>
<gene>
    <name evidence="1" type="ORF">CRG98_016906</name>
</gene>